<evidence type="ECO:0000256" key="1">
    <source>
        <dbReference type="SAM" id="Phobius"/>
    </source>
</evidence>
<feature type="transmembrane region" description="Helical" evidence="1">
    <location>
        <begin position="126"/>
        <end position="144"/>
    </location>
</feature>
<dbReference type="Proteomes" id="UP001285441">
    <property type="component" value="Unassembled WGS sequence"/>
</dbReference>
<feature type="transmembrane region" description="Helical" evidence="1">
    <location>
        <begin position="20"/>
        <end position="38"/>
    </location>
</feature>
<keyword evidence="1" id="KW-1133">Transmembrane helix</keyword>
<dbReference type="Pfam" id="PF06985">
    <property type="entry name" value="HET"/>
    <property type="match status" value="1"/>
</dbReference>
<dbReference type="AlphaFoldDB" id="A0AAE0NQ99"/>
<proteinExistence type="predicted"/>
<dbReference type="PANTHER" id="PTHR24148">
    <property type="entry name" value="ANKYRIN REPEAT DOMAIN-CONTAINING PROTEIN 39 HOMOLOG-RELATED"/>
    <property type="match status" value="1"/>
</dbReference>
<sequence>MSTIPASGGDGLTSAHDIGFHYGTIIFHCLLGCVAYLARSIPFPYELLVQVPLTALIARKTAHRWPGQVSFIVFGLLGFMLLFLPPSVQTPLLVGVNLFVARLSVQLRDWVLCDEPPEKYTADLNYGLWCVGCYVAPVVFWFYVWSTPAFLYRLVVSIFWRPWFIVPGIVLAVLNRERIQSHIPAVRRYLIASLASTQRFLIWAIQRLSNQLFGSPTHHWWHHAEIDGSMSKEEQYKIQHARYCSEKWRLSTDDSGPRQIRLLRLHRRQPFGNVTASMERHAVSSLPPYDTISYCWGDDKLTHRVLVDGQYLFVTKNAYEILHARSSYFRERIMWIDGLCIDQTKYKDADGRYHDQAEKASQIKLMREIYRRSARTIVWLGFSNTSYYVIDILYRIFLAKFRYQLDDQEMHDHFGKERGSIEMQAFIDLLSHQWFTRVWVIQEVVVPRLVHVIYGGQYLHWDIVAAAIEAFSTPQTLVLLTLKQDETGEPMVPVSEEDSVSRFILSRISNMQAPPGGIEFGNQMNHLRERVHGGGETFGSNQALGGLPLHKLLFNCCWSTATQPKDKVFALLGLAVPSPPPGLEDMYNKETKDIYTNVARAILNDDYMGWALPIAGTGSFIPPRVLIADDNNSSEEQTRLPGIPSWVPDWSQAPPSNQLTEGEGNYPYAAGIVPDPPPLIVTNNRLHIKGIHAGTIKRLASHCFRLKSGASPFSFDKIRRMGDQLEEIRRMTADTEQATLWRTLVGDKSNYGIRPAPAAWEEHYKAILAVLDARRSVGDAAIAANPGAFLTGHLAAIIESNPAGNAVEFTTRLGNVCKGRRFAVMADGSIGWVPSECMEGDAVFVFLGAQVPYALKRVETRGSSGGSTEYELLGECYVHGLMGGEALRAGSRTVVEDVVLH</sequence>
<keyword evidence="4" id="KW-1185">Reference proteome</keyword>
<reference evidence="3" key="1">
    <citation type="journal article" date="2023" name="Mol. Phylogenet. Evol.">
        <title>Genome-scale phylogeny and comparative genomics of the fungal order Sordariales.</title>
        <authorList>
            <person name="Hensen N."/>
            <person name="Bonometti L."/>
            <person name="Westerberg I."/>
            <person name="Brannstrom I.O."/>
            <person name="Guillou S."/>
            <person name="Cros-Aarteil S."/>
            <person name="Calhoun S."/>
            <person name="Haridas S."/>
            <person name="Kuo A."/>
            <person name="Mondo S."/>
            <person name="Pangilinan J."/>
            <person name="Riley R."/>
            <person name="LaButti K."/>
            <person name="Andreopoulos B."/>
            <person name="Lipzen A."/>
            <person name="Chen C."/>
            <person name="Yan M."/>
            <person name="Daum C."/>
            <person name="Ng V."/>
            <person name="Clum A."/>
            <person name="Steindorff A."/>
            <person name="Ohm R.A."/>
            <person name="Martin F."/>
            <person name="Silar P."/>
            <person name="Natvig D.O."/>
            <person name="Lalanne C."/>
            <person name="Gautier V."/>
            <person name="Ament-Velasquez S.L."/>
            <person name="Kruys A."/>
            <person name="Hutchinson M.I."/>
            <person name="Powell A.J."/>
            <person name="Barry K."/>
            <person name="Miller A.N."/>
            <person name="Grigoriev I.V."/>
            <person name="Debuchy R."/>
            <person name="Gladieux P."/>
            <person name="Hiltunen Thoren M."/>
            <person name="Johannesson H."/>
        </authorList>
    </citation>
    <scope>NUCLEOTIDE SEQUENCE</scope>
    <source>
        <strain evidence="3">CBS 232.78</strain>
    </source>
</reference>
<keyword evidence="1" id="KW-0472">Membrane</keyword>
<comment type="caution">
    <text evidence="3">The sequence shown here is derived from an EMBL/GenBank/DDBJ whole genome shotgun (WGS) entry which is preliminary data.</text>
</comment>
<dbReference type="EMBL" id="JAULSW010000004">
    <property type="protein sequence ID" value="KAK3385742.1"/>
    <property type="molecule type" value="Genomic_DNA"/>
</dbReference>
<dbReference type="Pfam" id="PF26639">
    <property type="entry name" value="Het-6_barrel"/>
    <property type="match status" value="1"/>
</dbReference>
<gene>
    <name evidence="3" type="ORF">B0H63DRAFT_523060</name>
</gene>
<protein>
    <submittedName>
        <fullName evidence="3">Heterokaryon incompatibility protein-domain-containing protein</fullName>
    </submittedName>
</protein>
<evidence type="ECO:0000313" key="3">
    <source>
        <dbReference type="EMBL" id="KAK3385742.1"/>
    </source>
</evidence>
<feature type="transmembrane region" description="Helical" evidence="1">
    <location>
        <begin position="65"/>
        <end position="82"/>
    </location>
</feature>
<keyword evidence="1" id="KW-0812">Transmembrane</keyword>
<feature type="domain" description="Heterokaryon incompatibility" evidence="2">
    <location>
        <begin position="289"/>
        <end position="443"/>
    </location>
</feature>
<accession>A0AAE0NQ99</accession>
<organism evidence="3 4">
    <name type="scientific">Podospora didyma</name>
    <dbReference type="NCBI Taxonomy" id="330526"/>
    <lineage>
        <taxon>Eukaryota</taxon>
        <taxon>Fungi</taxon>
        <taxon>Dikarya</taxon>
        <taxon>Ascomycota</taxon>
        <taxon>Pezizomycotina</taxon>
        <taxon>Sordariomycetes</taxon>
        <taxon>Sordariomycetidae</taxon>
        <taxon>Sordariales</taxon>
        <taxon>Podosporaceae</taxon>
        <taxon>Podospora</taxon>
    </lineage>
</organism>
<evidence type="ECO:0000313" key="4">
    <source>
        <dbReference type="Proteomes" id="UP001285441"/>
    </source>
</evidence>
<dbReference type="InterPro" id="IPR052895">
    <property type="entry name" value="HetReg/Transcr_Mod"/>
</dbReference>
<reference evidence="3" key="2">
    <citation type="submission" date="2023-06" db="EMBL/GenBank/DDBJ databases">
        <authorList>
            <consortium name="Lawrence Berkeley National Laboratory"/>
            <person name="Haridas S."/>
            <person name="Hensen N."/>
            <person name="Bonometti L."/>
            <person name="Westerberg I."/>
            <person name="Brannstrom I.O."/>
            <person name="Guillou S."/>
            <person name="Cros-Aarteil S."/>
            <person name="Calhoun S."/>
            <person name="Kuo A."/>
            <person name="Mondo S."/>
            <person name="Pangilinan J."/>
            <person name="Riley R."/>
            <person name="LaButti K."/>
            <person name="Andreopoulos B."/>
            <person name="Lipzen A."/>
            <person name="Chen C."/>
            <person name="Yanf M."/>
            <person name="Daum C."/>
            <person name="Ng V."/>
            <person name="Clum A."/>
            <person name="Steindorff A."/>
            <person name="Ohm R."/>
            <person name="Martin F."/>
            <person name="Silar P."/>
            <person name="Natvig D."/>
            <person name="Lalanne C."/>
            <person name="Gautier V."/>
            <person name="Ament-velasquez S.L."/>
            <person name="Kruys A."/>
            <person name="Hutchinson M.I."/>
            <person name="Powell A.J."/>
            <person name="Barry K."/>
            <person name="Miller A.N."/>
            <person name="Grigoriev I.V."/>
            <person name="Debuchy R."/>
            <person name="Gladieux P."/>
            <person name="Thoren M.H."/>
            <person name="Johannesson H."/>
        </authorList>
    </citation>
    <scope>NUCLEOTIDE SEQUENCE</scope>
    <source>
        <strain evidence="3">CBS 232.78</strain>
    </source>
</reference>
<dbReference type="InterPro" id="IPR010730">
    <property type="entry name" value="HET"/>
</dbReference>
<evidence type="ECO:0000259" key="2">
    <source>
        <dbReference type="Pfam" id="PF06985"/>
    </source>
</evidence>
<feature type="transmembrane region" description="Helical" evidence="1">
    <location>
        <begin position="150"/>
        <end position="174"/>
    </location>
</feature>
<name>A0AAE0NQ99_9PEZI</name>
<dbReference type="PANTHER" id="PTHR24148:SF73">
    <property type="entry name" value="HET DOMAIN PROTEIN (AFU_ORTHOLOGUE AFUA_8G01020)"/>
    <property type="match status" value="1"/>
</dbReference>